<organism evidence="2 3">
    <name type="scientific">Colletotrichum scovillei</name>
    <dbReference type="NCBI Taxonomy" id="1209932"/>
    <lineage>
        <taxon>Eukaryota</taxon>
        <taxon>Fungi</taxon>
        <taxon>Dikarya</taxon>
        <taxon>Ascomycota</taxon>
        <taxon>Pezizomycotina</taxon>
        <taxon>Sordariomycetes</taxon>
        <taxon>Hypocreomycetidae</taxon>
        <taxon>Glomerellales</taxon>
        <taxon>Glomerellaceae</taxon>
        <taxon>Colletotrichum</taxon>
        <taxon>Colletotrichum acutatum species complex</taxon>
    </lineage>
</organism>
<reference evidence="2" key="1">
    <citation type="submission" date="2021-05" db="EMBL/GenBank/DDBJ databases">
        <title>Comparative genomics of three Colletotrichum scovillei strains and genetic complementation revealed genes involved fungal growth and virulence on chili pepper.</title>
        <authorList>
            <person name="Hsieh D.-K."/>
            <person name="Chuang S.-C."/>
            <person name="Chen C.-Y."/>
            <person name="Chao Y.-T."/>
            <person name="Lu M.-Y.J."/>
            <person name="Lee M.-H."/>
            <person name="Shih M.-C."/>
        </authorList>
    </citation>
    <scope>NUCLEOTIDE SEQUENCE</scope>
    <source>
        <strain evidence="2">Coll-153</strain>
    </source>
</reference>
<proteinExistence type="predicted"/>
<evidence type="ECO:0000313" key="3">
    <source>
        <dbReference type="Proteomes" id="UP000699042"/>
    </source>
</evidence>
<feature type="region of interest" description="Disordered" evidence="1">
    <location>
        <begin position="51"/>
        <end position="75"/>
    </location>
</feature>
<evidence type="ECO:0000313" key="2">
    <source>
        <dbReference type="EMBL" id="KAG7050213.1"/>
    </source>
</evidence>
<dbReference type="AlphaFoldDB" id="A0A9P7R6K4"/>
<evidence type="ECO:0000256" key="1">
    <source>
        <dbReference type="SAM" id="MobiDB-lite"/>
    </source>
</evidence>
<sequence>MAGLTTLDSIDGRILALMVTLRTAHAHESTPSMTLGRVGLWVLREERFSADQVTRDSHAPAVAPLLRNPSRRHKD</sequence>
<protein>
    <submittedName>
        <fullName evidence="2">Uncharacterized protein</fullName>
    </submittedName>
</protein>
<dbReference type="Proteomes" id="UP000699042">
    <property type="component" value="Unassembled WGS sequence"/>
</dbReference>
<comment type="caution">
    <text evidence="2">The sequence shown here is derived from an EMBL/GenBank/DDBJ whole genome shotgun (WGS) entry which is preliminary data.</text>
</comment>
<accession>A0A9P7R6K4</accession>
<keyword evidence="3" id="KW-1185">Reference proteome</keyword>
<gene>
    <name evidence="2" type="ORF">JMJ77_012965</name>
</gene>
<name>A0A9P7R6K4_9PEZI</name>
<dbReference type="EMBL" id="JAESDN010000005">
    <property type="protein sequence ID" value="KAG7050213.1"/>
    <property type="molecule type" value="Genomic_DNA"/>
</dbReference>